<sequence length="119" mass="14687">MPYITDNEYKKFQELLDEKKKRDEFDKLKDKIFIKDLIERTKLTLLDLNKHYGPVEAYAVQFVKLMKKIFKEEKIEIFWFNWKEFKEYVTDMCLTTNQHGNIVLKKSFRERLRDYGIYT</sequence>
<evidence type="ECO:0000313" key="1">
    <source>
        <dbReference type="EMBL" id="KKN02353.1"/>
    </source>
</evidence>
<organism evidence="1">
    <name type="scientific">marine sediment metagenome</name>
    <dbReference type="NCBI Taxonomy" id="412755"/>
    <lineage>
        <taxon>unclassified sequences</taxon>
        <taxon>metagenomes</taxon>
        <taxon>ecological metagenomes</taxon>
    </lineage>
</organism>
<reference evidence="1" key="1">
    <citation type="journal article" date="2015" name="Nature">
        <title>Complex archaea that bridge the gap between prokaryotes and eukaryotes.</title>
        <authorList>
            <person name="Spang A."/>
            <person name="Saw J.H."/>
            <person name="Jorgensen S.L."/>
            <person name="Zaremba-Niedzwiedzka K."/>
            <person name="Martijn J."/>
            <person name="Lind A.E."/>
            <person name="van Eijk R."/>
            <person name="Schleper C."/>
            <person name="Guy L."/>
            <person name="Ettema T.J."/>
        </authorList>
    </citation>
    <scope>NUCLEOTIDE SEQUENCE</scope>
</reference>
<protein>
    <submittedName>
        <fullName evidence="1">Uncharacterized protein</fullName>
    </submittedName>
</protein>
<feature type="non-terminal residue" evidence="1">
    <location>
        <position position="119"/>
    </location>
</feature>
<dbReference type="AlphaFoldDB" id="A0A0F9QAI2"/>
<comment type="caution">
    <text evidence="1">The sequence shown here is derived from an EMBL/GenBank/DDBJ whole genome shotgun (WGS) entry which is preliminary data.</text>
</comment>
<name>A0A0F9QAI2_9ZZZZ</name>
<dbReference type="EMBL" id="LAZR01005158">
    <property type="protein sequence ID" value="KKN02353.1"/>
    <property type="molecule type" value="Genomic_DNA"/>
</dbReference>
<proteinExistence type="predicted"/>
<gene>
    <name evidence="1" type="ORF">LCGC14_1118460</name>
</gene>
<accession>A0A0F9QAI2</accession>